<name>A0A382TJT7_9ZZZZ</name>
<gene>
    <name evidence="1" type="ORF">METZ01_LOCUS375194</name>
</gene>
<organism evidence="1">
    <name type="scientific">marine metagenome</name>
    <dbReference type="NCBI Taxonomy" id="408172"/>
    <lineage>
        <taxon>unclassified sequences</taxon>
        <taxon>metagenomes</taxon>
        <taxon>ecological metagenomes</taxon>
    </lineage>
</organism>
<sequence>HKIARWYIRALCLSVVAFGRLGMLKEMIECYEEIVNLDSTTPEIPKLKEAIESLKQKIGQK</sequence>
<proteinExistence type="predicted"/>
<accession>A0A382TJT7</accession>
<dbReference type="AlphaFoldDB" id="A0A382TJT7"/>
<dbReference type="EMBL" id="UINC01137164">
    <property type="protein sequence ID" value="SVD22340.1"/>
    <property type="molecule type" value="Genomic_DNA"/>
</dbReference>
<evidence type="ECO:0000313" key="1">
    <source>
        <dbReference type="EMBL" id="SVD22340.1"/>
    </source>
</evidence>
<feature type="non-terminal residue" evidence="1">
    <location>
        <position position="1"/>
    </location>
</feature>
<reference evidence="1" key="1">
    <citation type="submission" date="2018-05" db="EMBL/GenBank/DDBJ databases">
        <authorList>
            <person name="Lanie J.A."/>
            <person name="Ng W.-L."/>
            <person name="Kazmierczak K.M."/>
            <person name="Andrzejewski T.M."/>
            <person name="Davidsen T.M."/>
            <person name="Wayne K.J."/>
            <person name="Tettelin H."/>
            <person name="Glass J.I."/>
            <person name="Rusch D."/>
            <person name="Podicherti R."/>
            <person name="Tsui H.-C.T."/>
            <person name="Winkler M.E."/>
        </authorList>
    </citation>
    <scope>NUCLEOTIDE SEQUENCE</scope>
</reference>
<evidence type="ECO:0008006" key="2">
    <source>
        <dbReference type="Google" id="ProtNLM"/>
    </source>
</evidence>
<protein>
    <recommendedName>
        <fullName evidence="2">Bacterial transcriptional activator domain-containing protein</fullName>
    </recommendedName>
</protein>